<dbReference type="VEuPathDB" id="VectorBase:ISCW017369"/>
<reference evidence="3" key="2">
    <citation type="submission" date="2020-05" db="UniProtKB">
        <authorList>
            <consortium name="EnsemblMetazoa"/>
        </authorList>
    </citation>
    <scope>IDENTIFICATION</scope>
    <source>
        <strain evidence="3">wikel</strain>
    </source>
</reference>
<dbReference type="EnsemblMetazoa" id="ISCW017369-RA">
    <property type="protein sequence ID" value="ISCW017369-PA"/>
    <property type="gene ID" value="ISCW017369"/>
</dbReference>
<accession>B7PD44</accession>
<proteinExistence type="predicted"/>
<dbReference type="EMBL" id="DS688322">
    <property type="protein sequence ID" value="EEC04516.1"/>
    <property type="molecule type" value="Genomic_DNA"/>
</dbReference>
<evidence type="ECO:0000313" key="4">
    <source>
        <dbReference type="Proteomes" id="UP000001555"/>
    </source>
</evidence>
<name>B7PD44_IXOSC</name>
<reference evidence="2 4" key="1">
    <citation type="submission" date="2008-03" db="EMBL/GenBank/DDBJ databases">
        <title>Annotation of Ixodes scapularis.</title>
        <authorList>
            <consortium name="Ixodes scapularis Genome Project Consortium"/>
            <person name="Caler E."/>
            <person name="Hannick L.I."/>
            <person name="Bidwell S."/>
            <person name="Joardar V."/>
            <person name="Thiagarajan M."/>
            <person name="Amedeo P."/>
            <person name="Galinsky K.J."/>
            <person name="Schobel S."/>
            <person name="Inman J."/>
            <person name="Hostetler J."/>
            <person name="Miller J."/>
            <person name="Hammond M."/>
            <person name="Megy K."/>
            <person name="Lawson D."/>
            <person name="Kodira C."/>
            <person name="Sutton G."/>
            <person name="Meyer J."/>
            <person name="Hill C.A."/>
            <person name="Birren B."/>
            <person name="Nene V."/>
            <person name="Collins F."/>
            <person name="Alarcon-Chaidez F."/>
            <person name="Wikel S."/>
            <person name="Strausberg R."/>
        </authorList>
    </citation>
    <scope>NUCLEOTIDE SEQUENCE [LARGE SCALE GENOMIC DNA]</scope>
    <source>
        <strain evidence="4">Wikel</strain>
        <strain evidence="2">Wikel colony</strain>
    </source>
</reference>
<dbReference type="EMBL" id="ABJB011069554">
    <property type="status" value="NOT_ANNOTATED_CDS"/>
    <property type="molecule type" value="Genomic_DNA"/>
</dbReference>
<feature type="compositionally biased region" description="Polar residues" evidence="1">
    <location>
        <begin position="18"/>
        <end position="28"/>
    </location>
</feature>
<organism>
    <name type="scientific">Ixodes scapularis</name>
    <name type="common">Black-legged tick</name>
    <name type="synonym">Deer tick</name>
    <dbReference type="NCBI Taxonomy" id="6945"/>
    <lineage>
        <taxon>Eukaryota</taxon>
        <taxon>Metazoa</taxon>
        <taxon>Ecdysozoa</taxon>
        <taxon>Arthropoda</taxon>
        <taxon>Chelicerata</taxon>
        <taxon>Arachnida</taxon>
        <taxon>Acari</taxon>
        <taxon>Parasitiformes</taxon>
        <taxon>Ixodida</taxon>
        <taxon>Ixodoidea</taxon>
        <taxon>Ixodidae</taxon>
        <taxon>Ixodinae</taxon>
        <taxon>Ixodes</taxon>
    </lineage>
</organism>
<evidence type="ECO:0000313" key="3">
    <source>
        <dbReference type="EnsemblMetazoa" id="ISCW017369-PA"/>
    </source>
</evidence>
<dbReference type="PaxDb" id="6945-B7PD44"/>
<keyword evidence="4" id="KW-1185">Reference proteome</keyword>
<dbReference type="InParanoid" id="B7PD44"/>
<dbReference type="HOGENOM" id="CLU_2592418_0_0_1"/>
<dbReference type="Proteomes" id="UP000001555">
    <property type="component" value="Unassembled WGS sequence"/>
</dbReference>
<evidence type="ECO:0000313" key="2">
    <source>
        <dbReference type="EMBL" id="EEC04516.1"/>
    </source>
</evidence>
<feature type="region of interest" description="Disordered" evidence="1">
    <location>
        <begin position="1"/>
        <end position="44"/>
    </location>
</feature>
<feature type="compositionally biased region" description="Polar residues" evidence="1">
    <location>
        <begin position="1"/>
        <end position="11"/>
    </location>
</feature>
<dbReference type="AlphaFoldDB" id="B7PD44"/>
<protein>
    <submittedName>
        <fullName evidence="2 3">Uncharacterized protein</fullName>
    </submittedName>
</protein>
<dbReference type="VEuPathDB" id="VectorBase:ISCI017369"/>
<gene>
    <name evidence="2" type="ORF">IscW_ISCW017369</name>
</gene>
<sequence>MRRNSLGATGESTDDTEMSTSDGDSGSTFAPGRKEAAKMALPSISDLDAPRRNIARVPDVKSMRRDENRLVQGRLHPLYF</sequence>
<evidence type="ECO:0000256" key="1">
    <source>
        <dbReference type="SAM" id="MobiDB-lite"/>
    </source>
</evidence>